<dbReference type="InterPro" id="IPR018335">
    <property type="entry name" value="Tscrpt_reg_HTH_Crp-type_CS"/>
</dbReference>
<dbReference type="Pfam" id="PF00027">
    <property type="entry name" value="cNMP_binding"/>
    <property type="match status" value="1"/>
</dbReference>
<dbReference type="PROSITE" id="PS50042">
    <property type="entry name" value="CNMP_BINDING_3"/>
    <property type="match status" value="1"/>
</dbReference>
<dbReference type="InterPro" id="IPR000595">
    <property type="entry name" value="cNMP-bd_dom"/>
</dbReference>
<dbReference type="SMART" id="SM00419">
    <property type="entry name" value="HTH_CRP"/>
    <property type="match status" value="1"/>
</dbReference>
<dbReference type="InterPro" id="IPR014710">
    <property type="entry name" value="RmlC-like_jellyroll"/>
</dbReference>
<proteinExistence type="predicted"/>
<evidence type="ECO:0000256" key="1">
    <source>
        <dbReference type="ARBA" id="ARBA00023015"/>
    </source>
</evidence>
<dbReference type="SUPFAM" id="SSF51206">
    <property type="entry name" value="cAMP-binding domain-like"/>
    <property type="match status" value="1"/>
</dbReference>
<dbReference type="PROSITE" id="PS00042">
    <property type="entry name" value="HTH_CRP_1"/>
    <property type="match status" value="1"/>
</dbReference>
<dbReference type="EMBL" id="UINC01136267">
    <property type="protein sequence ID" value="SVD20935.1"/>
    <property type="molecule type" value="Genomic_DNA"/>
</dbReference>
<evidence type="ECO:0000313" key="6">
    <source>
        <dbReference type="EMBL" id="SVD20935.1"/>
    </source>
</evidence>
<feature type="domain" description="HTH crp-type" evidence="5">
    <location>
        <begin position="120"/>
        <end position="194"/>
    </location>
</feature>
<keyword evidence="2" id="KW-0238">DNA-binding</keyword>
<accession>A0A382TGL1</accession>
<dbReference type="InterPro" id="IPR036390">
    <property type="entry name" value="WH_DNA-bd_sf"/>
</dbReference>
<dbReference type="InterPro" id="IPR036388">
    <property type="entry name" value="WH-like_DNA-bd_sf"/>
</dbReference>
<dbReference type="InterPro" id="IPR018490">
    <property type="entry name" value="cNMP-bd_dom_sf"/>
</dbReference>
<keyword evidence="1" id="KW-0805">Transcription regulation</keyword>
<dbReference type="GO" id="GO:0003677">
    <property type="term" value="F:DNA binding"/>
    <property type="evidence" value="ECO:0007669"/>
    <property type="project" value="UniProtKB-KW"/>
</dbReference>
<reference evidence="6" key="1">
    <citation type="submission" date="2018-05" db="EMBL/GenBank/DDBJ databases">
        <authorList>
            <person name="Lanie J.A."/>
            <person name="Ng W.-L."/>
            <person name="Kazmierczak K.M."/>
            <person name="Andrzejewski T.M."/>
            <person name="Davidsen T.M."/>
            <person name="Wayne K.J."/>
            <person name="Tettelin H."/>
            <person name="Glass J.I."/>
            <person name="Rusch D."/>
            <person name="Podicherti R."/>
            <person name="Tsui H.-C.T."/>
            <person name="Winkler M.E."/>
        </authorList>
    </citation>
    <scope>NUCLEOTIDE SEQUENCE</scope>
</reference>
<dbReference type="InterPro" id="IPR012318">
    <property type="entry name" value="HTH_CRP"/>
</dbReference>
<organism evidence="6">
    <name type="scientific">marine metagenome</name>
    <dbReference type="NCBI Taxonomy" id="408172"/>
    <lineage>
        <taxon>unclassified sequences</taxon>
        <taxon>metagenomes</taxon>
        <taxon>ecological metagenomes</taxon>
    </lineage>
</organism>
<dbReference type="CDD" id="cd00038">
    <property type="entry name" value="CAP_ED"/>
    <property type="match status" value="1"/>
</dbReference>
<dbReference type="Gene3D" id="1.10.10.10">
    <property type="entry name" value="Winged helix-like DNA-binding domain superfamily/Winged helix DNA-binding domain"/>
    <property type="match status" value="1"/>
</dbReference>
<dbReference type="SUPFAM" id="SSF46785">
    <property type="entry name" value="Winged helix' DNA-binding domain"/>
    <property type="match status" value="1"/>
</dbReference>
<evidence type="ECO:0000256" key="3">
    <source>
        <dbReference type="ARBA" id="ARBA00023163"/>
    </source>
</evidence>
<evidence type="ECO:0000259" key="4">
    <source>
        <dbReference type="PROSITE" id="PS50042"/>
    </source>
</evidence>
<dbReference type="AlphaFoldDB" id="A0A382TGL1"/>
<dbReference type="Gene3D" id="2.60.120.10">
    <property type="entry name" value="Jelly Rolls"/>
    <property type="match status" value="1"/>
</dbReference>
<keyword evidence="3" id="KW-0804">Transcription</keyword>
<evidence type="ECO:0000256" key="2">
    <source>
        <dbReference type="ARBA" id="ARBA00023125"/>
    </source>
</evidence>
<evidence type="ECO:0008006" key="7">
    <source>
        <dbReference type="Google" id="ProtNLM"/>
    </source>
</evidence>
<gene>
    <name evidence="6" type="ORF">METZ01_LOCUS373789</name>
</gene>
<dbReference type="GO" id="GO:0003700">
    <property type="term" value="F:DNA-binding transcription factor activity"/>
    <property type="evidence" value="ECO:0007669"/>
    <property type="project" value="InterPro"/>
</dbReference>
<evidence type="ECO:0000259" key="5">
    <source>
        <dbReference type="PROSITE" id="PS51063"/>
    </source>
</evidence>
<name>A0A382TGL1_9ZZZZ</name>
<sequence>MKKSKARKQYDAGEKIRLAGDPVDCYFFCEYGSVTFSKTSHLGKRQIIGFAFQEDYFGLTGLPYFPSDLHANTTTIIQEINLDHFRHLIDSAPEFRQLLFKQLQSYSDGFTELIFSLGAKDAIGKIASFFIYLLMRKHGHGLKEKVIDIQLTRHEIGDFLGLNSATVSRVITKFKKLKLVDFSVDGQIQIKDVQRLSEYADLKMQMDRLGYLDKTPLKSETSKTR</sequence>
<dbReference type="Pfam" id="PF13545">
    <property type="entry name" value="HTH_Crp_2"/>
    <property type="match status" value="1"/>
</dbReference>
<dbReference type="PROSITE" id="PS51063">
    <property type="entry name" value="HTH_CRP_2"/>
    <property type="match status" value="1"/>
</dbReference>
<dbReference type="PRINTS" id="PR00034">
    <property type="entry name" value="HTHCRP"/>
</dbReference>
<feature type="domain" description="Cyclic nucleotide-binding" evidence="4">
    <location>
        <begin position="1"/>
        <end position="106"/>
    </location>
</feature>
<protein>
    <recommendedName>
        <fullName evidence="7">HTH crp-type domain-containing protein</fullName>
    </recommendedName>
</protein>